<dbReference type="InterPro" id="IPR001753">
    <property type="entry name" value="Enoyl-CoA_hydra/iso"/>
</dbReference>
<gene>
    <name evidence="5" type="ORF">C0Z20_01875</name>
</gene>
<dbReference type="EMBL" id="PNYC01000001">
    <property type="protein sequence ID" value="PMS38638.1"/>
    <property type="molecule type" value="Genomic_DNA"/>
</dbReference>
<dbReference type="Pfam" id="PF00378">
    <property type="entry name" value="ECH_1"/>
    <property type="match status" value="1"/>
</dbReference>
<evidence type="ECO:0000313" key="6">
    <source>
        <dbReference type="Proteomes" id="UP000235777"/>
    </source>
</evidence>
<dbReference type="GO" id="GO:0006635">
    <property type="term" value="P:fatty acid beta-oxidation"/>
    <property type="evidence" value="ECO:0007669"/>
    <property type="project" value="TreeGrafter"/>
</dbReference>
<name>A0A2N7XA75_9BURK</name>
<dbReference type="GO" id="GO:0016853">
    <property type="term" value="F:isomerase activity"/>
    <property type="evidence" value="ECO:0007669"/>
    <property type="project" value="UniProtKB-KW"/>
</dbReference>
<comment type="caution">
    <text evidence="5">The sequence shown here is derived from an EMBL/GenBank/DDBJ whole genome shotgun (WGS) entry which is preliminary data.</text>
</comment>
<evidence type="ECO:0000256" key="1">
    <source>
        <dbReference type="ARBA" id="ARBA00023235"/>
    </source>
</evidence>
<dbReference type="InterPro" id="IPR018376">
    <property type="entry name" value="Enoyl-CoA_hyd/isom_CS"/>
</dbReference>
<dbReference type="InterPro" id="IPR029045">
    <property type="entry name" value="ClpP/crotonase-like_dom_sf"/>
</dbReference>
<dbReference type="PANTHER" id="PTHR23309">
    <property type="entry name" value="3-HYDROXYACYL-COA DEHYROGENASE"/>
    <property type="match status" value="1"/>
</dbReference>
<comment type="similarity">
    <text evidence="4">Belongs to the enoyl-CoA hydratase/isomerase family.</text>
</comment>
<protein>
    <submittedName>
        <fullName evidence="5">Enoyl-CoA hydratase</fullName>
    </submittedName>
</protein>
<dbReference type="CDD" id="cd06558">
    <property type="entry name" value="crotonase-like"/>
    <property type="match status" value="1"/>
</dbReference>
<dbReference type="GO" id="GO:0016829">
    <property type="term" value="F:lyase activity"/>
    <property type="evidence" value="ECO:0007669"/>
    <property type="project" value="UniProtKB-KW"/>
</dbReference>
<proteinExistence type="inferred from homology"/>
<dbReference type="STRING" id="863227.GCA_000373005_00879"/>
<evidence type="ECO:0000256" key="3">
    <source>
        <dbReference type="ARBA" id="ARBA00023268"/>
    </source>
</evidence>
<dbReference type="PANTHER" id="PTHR23309:SF49">
    <property type="entry name" value="PEROXISOMAL BIFUNCTIONAL ENZYME"/>
    <property type="match status" value="1"/>
</dbReference>
<dbReference type="PROSITE" id="PS00166">
    <property type="entry name" value="ENOYL_COA_HYDRATASE"/>
    <property type="match status" value="1"/>
</dbReference>
<evidence type="ECO:0000313" key="5">
    <source>
        <dbReference type="EMBL" id="PMS38638.1"/>
    </source>
</evidence>
<dbReference type="Gene3D" id="3.90.226.10">
    <property type="entry name" value="2-enoyl-CoA Hydratase, Chain A, domain 1"/>
    <property type="match status" value="1"/>
</dbReference>
<keyword evidence="6" id="KW-1185">Reference proteome</keyword>
<keyword evidence="2" id="KW-0456">Lyase</keyword>
<organism evidence="5 6">
    <name type="scientific">Trinickia symbiotica</name>
    <dbReference type="NCBI Taxonomy" id="863227"/>
    <lineage>
        <taxon>Bacteria</taxon>
        <taxon>Pseudomonadati</taxon>
        <taxon>Pseudomonadota</taxon>
        <taxon>Betaproteobacteria</taxon>
        <taxon>Burkholderiales</taxon>
        <taxon>Burkholderiaceae</taxon>
        <taxon>Trinickia</taxon>
    </lineage>
</organism>
<dbReference type="AlphaFoldDB" id="A0A2N7XA75"/>
<keyword evidence="1" id="KW-0413">Isomerase</keyword>
<evidence type="ECO:0000256" key="4">
    <source>
        <dbReference type="RuleBase" id="RU003707"/>
    </source>
</evidence>
<dbReference type="SUPFAM" id="SSF52096">
    <property type="entry name" value="ClpP/crotonase"/>
    <property type="match status" value="1"/>
</dbReference>
<evidence type="ECO:0000256" key="2">
    <source>
        <dbReference type="ARBA" id="ARBA00023239"/>
    </source>
</evidence>
<dbReference type="OrthoDB" id="9807606at2"/>
<accession>A0A2N7XA75</accession>
<dbReference type="GO" id="GO:0003857">
    <property type="term" value="F:(3S)-3-hydroxyacyl-CoA dehydrogenase (NAD+) activity"/>
    <property type="evidence" value="ECO:0007669"/>
    <property type="project" value="TreeGrafter"/>
</dbReference>
<dbReference type="Proteomes" id="UP000235777">
    <property type="component" value="Unassembled WGS sequence"/>
</dbReference>
<reference evidence="5 6" key="1">
    <citation type="submission" date="2018-01" db="EMBL/GenBank/DDBJ databases">
        <title>Whole genome analyses suggest that Burkholderia sensu lato contains two further novel genera in the rhizoxinica-symbiotica group Mycetohabitans gen. nov., and Trinickia gen. nov.: implications for the evolution of diazotrophy and nodulation in the Burkholderiaceae.</title>
        <authorList>
            <person name="Estrada-de los Santos P."/>
            <person name="Palmer M."/>
            <person name="Chavez-Ramirez B."/>
            <person name="Beukes C."/>
            <person name="Steenkamp E.T."/>
            <person name="Hirsch A.M."/>
            <person name="Manyaka P."/>
            <person name="Maluk M."/>
            <person name="Lafos M."/>
            <person name="Crook M."/>
            <person name="Gross E."/>
            <person name="Simon M.F."/>
            <person name="Bueno dos Reis Junior F."/>
            <person name="Poole P.S."/>
            <person name="Venter S.N."/>
            <person name="James E.K."/>
        </authorList>
    </citation>
    <scope>NUCLEOTIDE SEQUENCE [LARGE SCALE GENOMIC DNA]</scope>
    <source>
        <strain evidence="5 6">JPY 581</strain>
    </source>
</reference>
<sequence>MASWNPPHFAGVEYRVEDEVAIVTMSHPPVNGLGLPVRCGLVAAFEAARRDARVRAIVLNGGGRGFSAGGDIREFGTPAATASPALSLHVHPVIEASDKPVIAAIHGFAIGGGLETALVCHYRVVAGDSKIGLPECKLGVIPLSGTQRLPRVLGLAHSIQFILEGRIVPARTLRDTKLFDRVIEADERHVLCVALELAREKMGTTSLPLIRRLPVPPCDWVQVVAEARARLAHSDAIENECLNAIAAAAESSDFDSGMAAARAIYDRLVASDEVSRQRDRFFQSRQIHRKSC</sequence>
<keyword evidence="3" id="KW-0511">Multifunctional enzyme</keyword>